<feature type="region of interest" description="Disordered" evidence="1">
    <location>
        <begin position="86"/>
        <end position="121"/>
    </location>
</feature>
<keyword evidence="4" id="KW-1185">Reference proteome</keyword>
<evidence type="ECO:0000256" key="2">
    <source>
        <dbReference type="SAM" id="Phobius"/>
    </source>
</evidence>
<reference evidence="3 4" key="1">
    <citation type="journal article" date="2013" name="Curr. Biol.">
        <title>The Genome of the Foraminiferan Reticulomyxa filosa.</title>
        <authorList>
            <person name="Glockner G."/>
            <person name="Hulsmann N."/>
            <person name="Schleicher M."/>
            <person name="Noegel A.A."/>
            <person name="Eichinger L."/>
            <person name="Gallinger C."/>
            <person name="Pawlowski J."/>
            <person name="Sierra R."/>
            <person name="Euteneuer U."/>
            <person name="Pillet L."/>
            <person name="Moustafa A."/>
            <person name="Platzer M."/>
            <person name="Groth M."/>
            <person name="Szafranski K."/>
            <person name="Schliwa M."/>
        </authorList>
    </citation>
    <scope>NUCLEOTIDE SEQUENCE [LARGE SCALE GENOMIC DNA]</scope>
</reference>
<feature type="compositionally biased region" description="Basic and acidic residues" evidence="1">
    <location>
        <begin position="197"/>
        <end position="213"/>
    </location>
</feature>
<evidence type="ECO:0000256" key="1">
    <source>
        <dbReference type="SAM" id="MobiDB-lite"/>
    </source>
</evidence>
<keyword evidence="2" id="KW-0472">Membrane</keyword>
<dbReference type="EMBL" id="ASPP01024800">
    <property type="protein sequence ID" value="ETO08687.1"/>
    <property type="molecule type" value="Genomic_DNA"/>
</dbReference>
<keyword evidence="2" id="KW-1133">Transmembrane helix</keyword>
<dbReference type="OrthoDB" id="293823at2759"/>
<gene>
    <name evidence="3" type="ORF">RFI_28700</name>
</gene>
<evidence type="ECO:0000313" key="3">
    <source>
        <dbReference type="EMBL" id="ETO08687.1"/>
    </source>
</evidence>
<feature type="transmembrane region" description="Helical" evidence="2">
    <location>
        <begin position="252"/>
        <end position="277"/>
    </location>
</feature>
<protein>
    <submittedName>
        <fullName evidence="3">Uncharacterized protein</fullName>
    </submittedName>
</protein>
<dbReference type="InterPro" id="IPR038635">
    <property type="entry name" value="CCR4-NOT_su2/3/5_C_sf"/>
</dbReference>
<dbReference type="Proteomes" id="UP000023152">
    <property type="component" value="Unassembled WGS sequence"/>
</dbReference>
<comment type="caution">
    <text evidence="3">The sequence shown here is derived from an EMBL/GenBank/DDBJ whole genome shotgun (WGS) entry which is preliminary data.</text>
</comment>
<feature type="region of interest" description="Disordered" evidence="1">
    <location>
        <begin position="289"/>
        <end position="365"/>
    </location>
</feature>
<dbReference type="AlphaFoldDB" id="X6M5E0"/>
<feature type="non-terminal residue" evidence="3">
    <location>
        <position position="1"/>
    </location>
</feature>
<name>X6M5E0_RETFI</name>
<feature type="compositionally biased region" description="Polar residues" evidence="1">
    <location>
        <begin position="101"/>
        <end position="111"/>
    </location>
</feature>
<evidence type="ECO:0000313" key="4">
    <source>
        <dbReference type="Proteomes" id="UP000023152"/>
    </source>
</evidence>
<organism evidence="3 4">
    <name type="scientific">Reticulomyxa filosa</name>
    <dbReference type="NCBI Taxonomy" id="46433"/>
    <lineage>
        <taxon>Eukaryota</taxon>
        <taxon>Sar</taxon>
        <taxon>Rhizaria</taxon>
        <taxon>Retaria</taxon>
        <taxon>Foraminifera</taxon>
        <taxon>Monothalamids</taxon>
        <taxon>Reticulomyxidae</taxon>
        <taxon>Reticulomyxa</taxon>
    </lineage>
</organism>
<feature type="compositionally biased region" description="Polar residues" evidence="1">
    <location>
        <begin position="308"/>
        <end position="345"/>
    </location>
</feature>
<proteinExistence type="predicted"/>
<dbReference type="Gene3D" id="2.30.30.1020">
    <property type="entry name" value="CCR4-NOT complex subunit 2/3/5, C-terminal domain"/>
    <property type="match status" value="1"/>
</dbReference>
<feature type="compositionally biased region" description="Low complexity" evidence="1">
    <location>
        <begin position="356"/>
        <end position="365"/>
    </location>
</feature>
<sequence length="365" mass="41737">KVETEYESGSYRYFDDETGWCQRLKPNFVFQYCYLEDQVPGYKSNWKKPPFGLIGDTFLQKKAQTTMPMTAASGDKEIQDKRKKNMEEFSSPRTHYKWNDSDAQSQSQSTHAIPRLSKTNPPALLSDVMSKEWIETPNNESALTTQSGNLKMQMHPDNDLQSPPSGIESEPLMHKQFVDSKRRATNINHNRKPHPMSTHENDSLEIERERSKELTPQYPSATRANPPMYQQRRPHTASSMSQLPSGQSSVEIIYLSIICYVIYMYIHILYCFALFYISLQILVASEKPSTDTQSSGRQRAFRPPIHHQSAQSLRPSGLSSQTQDHSHASHSNTPTTDSSFNSGNNRHYAHHPTPPTQTQVRVTQK</sequence>
<feature type="region of interest" description="Disordered" evidence="1">
    <location>
        <begin position="185"/>
        <end position="244"/>
    </location>
</feature>
<accession>X6M5E0</accession>
<keyword evidence="2" id="KW-0812">Transmembrane</keyword>